<comment type="caution">
    <text evidence="1">The sequence shown here is derived from an EMBL/GenBank/DDBJ whole genome shotgun (WGS) entry which is preliminary data.</text>
</comment>
<keyword evidence="2" id="KW-1185">Reference proteome</keyword>
<evidence type="ECO:0000313" key="2">
    <source>
        <dbReference type="Proteomes" id="UP001234297"/>
    </source>
</evidence>
<dbReference type="EMBL" id="CM056814">
    <property type="protein sequence ID" value="KAJ8625976.1"/>
    <property type="molecule type" value="Genomic_DNA"/>
</dbReference>
<gene>
    <name evidence="1" type="ORF">MRB53_019283</name>
</gene>
<name>A0ACC2KXI0_PERAE</name>
<accession>A0ACC2KXI0</accession>
<evidence type="ECO:0000313" key="1">
    <source>
        <dbReference type="EMBL" id="KAJ8625976.1"/>
    </source>
</evidence>
<dbReference type="Proteomes" id="UP001234297">
    <property type="component" value="Chromosome 6"/>
</dbReference>
<reference evidence="1 2" key="1">
    <citation type="journal article" date="2022" name="Hortic Res">
        <title>A haplotype resolved chromosomal level avocado genome allows analysis of novel avocado genes.</title>
        <authorList>
            <person name="Nath O."/>
            <person name="Fletcher S.J."/>
            <person name="Hayward A."/>
            <person name="Shaw L.M."/>
            <person name="Masouleh A.K."/>
            <person name="Furtado A."/>
            <person name="Henry R.J."/>
            <person name="Mitter N."/>
        </authorList>
    </citation>
    <scope>NUCLEOTIDE SEQUENCE [LARGE SCALE GENOMIC DNA]</scope>
    <source>
        <strain evidence="2">cv. Hass</strain>
    </source>
</reference>
<proteinExistence type="predicted"/>
<sequence>MLGWVATVEADTVSEGKLGAVEVEKVEDDFTVVRYGTQTPLLRLQYQLEEAGNNRLRHQNRGGDASVLYDSIVLTH</sequence>
<organism evidence="1 2">
    <name type="scientific">Persea americana</name>
    <name type="common">Avocado</name>
    <dbReference type="NCBI Taxonomy" id="3435"/>
    <lineage>
        <taxon>Eukaryota</taxon>
        <taxon>Viridiplantae</taxon>
        <taxon>Streptophyta</taxon>
        <taxon>Embryophyta</taxon>
        <taxon>Tracheophyta</taxon>
        <taxon>Spermatophyta</taxon>
        <taxon>Magnoliopsida</taxon>
        <taxon>Magnoliidae</taxon>
        <taxon>Laurales</taxon>
        <taxon>Lauraceae</taxon>
        <taxon>Persea</taxon>
    </lineage>
</organism>
<protein>
    <submittedName>
        <fullName evidence="1">Uncharacterized protein</fullName>
    </submittedName>
</protein>